<evidence type="ECO:0000256" key="6">
    <source>
        <dbReference type="ARBA" id="ARBA00022692"/>
    </source>
</evidence>
<dbReference type="InterPro" id="IPR013083">
    <property type="entry name" value="Znf_RING/FYVE/PHD"/>
</dbReference>
<dbReference type="GeneID" id="36515412"/>
<evidence type="ECO:0000256" key="7">
    <source>
        <dbReference type="ARBA" id="ARBA00022723"/>
    </source>
</evidence>
<keyword evidence="12 16" id="KW-0472">Membrane</keyword>
<keyword evidence="13 16" id="KW-0576">Peroxisome</keyword>
<dbReference type="GO" id="GO:0006513">
    <property type="term" value="P:protein monoubiquitination"/>
    <property type="evidence" value="ECO:0007669"/>
    <property type="project" value="TreeGrafter"/>
</dbReference>
<comment type="similarity">
    <text evidence="3 16">Belongs to the pex2/pex10/pex12 family.</text>
</comment>
<comment type="subunit">
    <text evidence="15">Component of the PEX2-PEX10-PEX12 retrotranslocation channel, composed of PEX2, PEX10 and PEX12.</text>
</comment>
<reference evidence="18 19" key="1">
    <citation type="submission" date="2017-04" db="EMBL/GenBank/DDBJ databases">
        <title>Genome sequencing of [Candida] sorbophila.</title>
        <authorList>
            <person name="Ahn J.O."/>
        </authorList>
    </citation>
    <scope>NUCLEOTIDE SEQUENCE [LARGE SCALE GENOMIC DNA]</scope>
    <source>
        <strain evidence="18 19">DS02</strain>
    </source>
</reference>
<evidence type="ECO:0000256" key="5">
    <source>
        <dbReference type="ARBA" id="ARBA00022448"/>
    </source>
</evidence>
<dbReference type="Proteomes" id="UP000238350">
    <property type="component" value="Unassembled WGS sequence"/>
</dbReference>
<comment type="pathway">
    <text evidence="2">Protein modification; protein ubiquitination.</text>
</comment>
<evidence type="ECO:0000313" key="18">
    <source>
        <dbReference type="EMBL" id="PRT54043.1"/>
    </source>
</evidence>
<evidence type="ECO:0000313" key="19">
    <source>
        <dbReference type="Proteomes" id="UP000238350"/>
    </source>
</evidence>
<name>A0A2T0FGB4_9ASCO</name>
<proteinExistence type="inferred from homology"/>
<dbReference type="OrthoDB" id="107372at2759"/>
<evidence type="ECO:0000256" key="8">
    <source>
        <dbReference type="ARBA" id="ARBA00022771"/>
    </source>
</evidence>
<dbReference type="PANTHER" id="PTHR12888:SF0">
    <property type="entry name" value="PEROXISOME ASSEMBLY PROTEIN 12"/>
    <property type="match status" value="1"/>
</dbReference>
<protein>
    <recommendedName>
        <fullName evidence="4 16">Peroxisome assembly protein 12</fullName>
    </recommendedName>
    <alternativeName>
        <fullName evidence="14 16">Peroxin-12</fullName>
    </alternativeName>
</protein>
<sequence length="371" mass="43287">MDYYSSLNAATLDPDIPTVFEILSAKQLQDLIYPSIRHIIVHYAECNPAYLLRIANRFDEIYLVAMGLVEHYHLKHWNATFTEKFYGLKRTNILGYSALNSRKATPNIVEKERRLTAKQRWLCLFFVVVVPYLREKCEARYDILKGKYSFKSIEEDRPADDAPLRAKIRYHYDYLLHKWYPRYCMVESTSTILFLLGYLFHRTKATSLVDYLVNFQYSRLSSFDHQLNSLDAEVKDWREYLTTQYLSGLVLSTFSYALPSALFFVKFFEWWNSSNFASKLNQLGPKLDPPSTGIPPLGLKGCPICKRAEIENPAVLETGVIYCYKCIFNHLQSGDRSKKPVCPATNKRLLLTTWNDEQENWLIGGLRRLMI</sequence>
<evidence type="ECO:0000256" key="11">
    <source>
        <dbReference type="ARBA" id="ARBA00022989"/>
    </source>
</evidence>
<dbReference type="GO" id="GO:0008270">
    <property type="term" value="F:zinc ion binding"/>
    <property type="evidence" value="ECO:0007669"/>
    <property type="project" value="UniProtKB-KW"/>
</dbReference>
<evidence type="ECO:0000256" key="12">
    <source>
        <dbReference type="ARBA" id="ARBA00023136"/>
    </source>
</evidence>
<keyword evidence="9" id="KW-0862">Zinc</keyword>
<keyword evidence="8" id="KW-0863">Zinc-finger</keyword>
<dbReference type="GO" id="GO:0016562">
    <property type="term" value="P:protein import into peroxisome matrix, receptor recycling"/>
    <property type="evidence" value="ECO:0007669"/>
    <property type="project" value="UniProtKB-ARBA"/>
</dbReference>
<evidence type="ECO:0000256" key="9">
    <source>
        <dbReference type="ARBA" id="ARBA00022833"/>
    </source>
</evidence>
<dbReference type="EMBL" id="NDIQ01000001">
    <property type="protein sequence ID" value="PRT54043.1"/>
    <property type="molecule type" value="Genomic_DNA"/>
</dbReference>
<evidence type="ECO:0000256" key="4">
    <source>
        <dbReference type="ARBA" id="ARBA00018980"/>
    </source>
</evidence>
<keyword evidence="6" id="KW-0812">Transmembrane</keyword>
<dbReference type="SUPFAM" id="SSF57850">
    <property type="entry name" value="RING/U-box"/>
    <property type="match status" value="1"/>
</dbReference>
<keyword evidence="19" id="KW-1185">Reference proteome</keyword>
<keyword evidence="7" id="KW-0479">Metal-binding</keyword>
<dbReference type="InterPro" id="IPR017375">
    <property type="entry name" value="PEX12"/>
</dbReference>
<keyword evidence="10" id="KW-0653">Protein transport</keyword>
<feature type="domain" description="Pex N-terminal" evidence="17">
    <location>
        <begin position="26"/>
        <end position="274"/>
    </location>
</feature>
<comment type="function">
    <text evidence="16">Component of a retrotranslocation channel required for peroxisome organization by mediating export of the PEX5 receptor from peroxisomes to the cytosol, thereby promoting PEX5 recycling.</text>
</comment>
<evidence type="ECO:0000256" key="3">
    <source>
        <dbReference type="ARBA" id="ARBA00008704"/>
    </source>
</evidence>
<evidence type="ECO:0000256" key="14">
    <source>
        <dbReference type="ARBA" id="ARBA00029692"/>
    </source>
</evidence>
<dbReference type="GO" id="GO:0004842">
    <property type="term" value="F:ubiquitin-protein transferase activity"/>
    <property type="evidence" value="ECO:0007669"/>
    <property type="project" value="TreeGrafter"/>
</dbReference>
<dbReference type="GO" id="GO:0005778">
    <property type="term" value="C:peroxisomal membrane"/>
    <property type="evidence" value="ECO:0007669"/>
    <property type="project" value="UniProtKB-SubCell"/>
</dbReference>
<evidence type="ECO:0000256" key="13">
    <source>
        <dbReference type="ARBA" id="ARBA00023140"/>
    </source>
</evidence>
<dbReference type="PANTHER" id="PTHR12888">
    <property type="entry name" value="PEROXISOME ASSEMBLY PROTEIN 12 PEROXIN-12"/>
    <property type="match status" value="1"/>
</dbReference>
<comment type="subcellular location">
    <subcellularLocation>
        <location evidence="1">Peroxisome membrane</location>
        <topology evidence="1">Multi-pass membrane protein</topology>
    </subcellularLocation>
</comment>
<dbReference type="Gene3D" id="3.30.40.10">
    <property type="entry name" value="Zinc/RING finger domain, C3HC4 (zinc finger)"/>
    <property type="match status" value="1"/>
</dbReference>
<keyword evidence="5" id="KW-0813">Transport</keyword>
<evidence type="ECO:0000256" key="1">
    <source>
        <dbReference type="ARBA" id="ARBA00004585"/>
    </source>
</evidence>
<organism evidence="18 19">
    <name type="scientific">Wickerhamiella sorbophila</name>
    <dbReference type="NCBI Taxonomy" id="45607"/>
    <lineage>
        <taxon>Eukaryota</taxon>
        <taxon>Fungi</taxon>
        <taxon>Dikarya</taxon>
        <taxon>Ascomycota</taxon>
        <taxon>Saccharomycotina</taxon>
        <taxon>Dipodascomycetes</taxon>
        <taxon>Dipodascales</taxon>
        <taxon>Trichomonascaceae</taxon>
        <taxon>Wickerhamiella</taxon>
    </lineage>
</organism>
<evidence type="ECO:0000259" key="17">
    <source>
        <dbReference type="Pfam" id="PF04757"/>
    </source>
</evidence>
<dbReference type="Pfam" id="PF04757">
    <property type="entry name" value="Pex2_Pex12"/>
    <property type="match status" value="1"/>
</dbReference>
<evidence type="ECO:0000256" key="2">
    <source>
        <dbReference type="ARBA" id="ARBA00004906"/>
    </source>
</evidence>
<dbReference type="InterPro" id="IPR006845">
    <property type="entry name" value="Pex_N"/>
</dbReference>
<accession>A0A2T0FGB4</accession>
<evidence type="ECO:0000256" key="16">
    <source>
        <dbReference type="PIRNR" id="PIRNR038074"/>
    </source>
</evidence>
<dbReference type="STRING" id="45607.A0A2T0FGB4"/>
<dbReference type="GO" id="GO:1990429">
    <property type="term" value="C:peroxisomal importomer complex"/>
    <property type="evidence" value="ECO:0007669"/>
    <property type="project" value="TreeGrafter"/>
</dbReference>
<comment type="caution">
    <text evidence="18">The sequence shown here is derived from an EMBL/GenBank/DDBJ whole genome shotgun (WGS) entry which is preliminary data.</text>
</comment>
<evidence type="ECO:0000256" key="10">
    <source>
        <dbReference type="ARBA" id="ARBA00022927"/>
    </source>
</evidence>
<dbReference type="RefSeq" id="XP_024663989.1">
    <property type="nucleotide sequence ID" value="XM_024808221.1"/>
</dbReference>
<gene>
    <name evidence="18" type="ORF">B9G98_01663</name>
</gene>
<evidence type="ECO:0000256" key="15">
    <source>
        <dbReference type="ARBA" id="ARBA00034505"/>
    </source>
</evidence>
<keyword evidence="11" id="KW-1133">Transmembrane helix</keyword>
<dbReference type="PIRSF" id="PIRSF038074">
    <property type="entry name" value="Peroxisome_assembly_p12"/>
    <property type="match status" value="1"/>
</dbReference>
<dbReference type="AlphaFoldDB" id="A0A2T0FGB4"/>